<dbReference type="EMBL" id="SEYY01009383">
    <property type="protein sequence ID" value="KAB7501826.1"/>
    <property type="molecule type" value="Genomic_DNA"/>
</dbReference>
<dbReference type="SMART" id="SM00225">
    <property type="entry name" value="BTB"/>
    <property type="match status" value="1"/>
</dbReference>
<evidence type="ECO:0000313" key="7">
    <source>
        <dbReference type="Proteomes" id="UP000326759"/>
    </source>
</evidence>
<dbReference type="InterPro" id="IPR000210">
    <property type="entry name" value="BTB/POZ_dom"/>
</dbReference>
<dbReference type="InterPro" id="IPR011043">
    <property type="entry name" value="Gal_Oxase/kelch_b-propeller"/>
</dbReference>
<dbReference type="Pfam" id="PF01344">
    <property type="entry name" value="Kelch_1"/>
    <property type="match status" value="1"/>
</dbReference>
<name>A0A5N5T5J0_9CRUS</name>
<dbReference type="GO" id="GO:0003779">
    <property type="term" value="F:actin binding"/>
    <property type="evidence" value="ECO:0007669"/>
    <property type="project" value="UniProtKB-KW"/>
</dbReference>
<dbReference type="InterPro" id="IPR006652">
    <property type="entry name" value="Kelch_1"/>
</dbReference>
<evidence type="ECO:0000256" key="2">
    <source>
        <dbReference type="ARBA" id="ARBA00022441"/>
    </source>
</evidence>
<dbReference type="UniPathway" id="UPA00143"/>
<dbReference type="InterPro" id="IPR011333">
    <property type="entry name" value="SKP1/BTB/POZ_sf"/>
</dbReference>
<dbReference type="PROSITE" id="PS50097">
    <property type="entry name" value="BTB"/>
    <property type="match status" value="1"/>
</dbReference>
<keyword evidence="2" id="KW-0880">Kelch repeat</keyword>
<dbReference type="GO" id="GO:0016567">
    <property type="term" value="P:protein ubiquitination"/>
    <property type="evidence" value="ECO:0007669"/>
    <property type="project" value="UniProtKB-UniPathway"/>
</dbReference>
<reference evidence="6 7" key="1">
    <citation type="journal article" date="2019" name="PLoS Biol.">
        <title>Sex chromosomes control vertical transmission of feminizing Wolbachia symbionts in an isopod.</title>
        <authorList>
            <person name="Becking T."/>
            <person name="Chebbi M.A."/>
            <person name="Giraud I."/>
            <person name="Moumen B."/>
            <person name="Laverre T."/>
            <person name="Caubet Y."/>
            <person name="Peccoud J."/>
            <person name="Gilbert C."/>
            <person name="Cordaux R."/>
        </authorList>
    </citation>
    <scope>NUCLEOTIDE SEQUENCE [LARGE SCALE GENOMIC DNA]</scope>
    <source>
        <strain evidence="6">ANa2</strain>
        <tissue evidence="6">Whole body excluding digestive tract and cuticle</tissue>
    </source>
</reference>
<protein>
    <recommendedName>
        <fullName evidence="1">Kelch-like protein diablo</fullName>
    </recommendedName>
</protein>
<comment type="function">
    <text evidence="4">Probable substrate-specific adapter of an E3 ubiquitin-protein ligase complex which mediates the ubiquitination and subsequent proteasomal degradation of target proteins. May have a role in synapse differentiation and growth.</text>
</comment>
<evidence type="ECO:0000256" key="1">
    <source>
        <dbReference type="ARBA" id="ARBA00013699"/>
    </source>
</evidence>
<dbReference type="Gene3D" id="1.25.40.420">
    <property type="match status" value="1"/>
</dbReference>
<dbReference type="Gene3D" id="2.120.10.80">
    <property type="entry name" value="Kelch-type beta propeller"/>
    <property type="match status" value="2"/>
</dbReference>
<dbReference type="Pfam" id="PF07707">
    <property type="entry name" value="BACK"/>
    <property type="match status" value="1"/>
</dbReference>
<dbReference type="InterPro" id="IPR011705">
    <property type="entry name" value="BACK"/>
</dbReference>
<feature type="domain" description="BTB" evidence="5">
    <location>
        <begin position="45"/>
        <end position="112"/>
    </location>
</feature>
<keyword evidence="3" id="KW-0677">Repeat</keyword>
<keyword evidence="7" id="KW-1185">Reference proteome</keyword>
<dbReference type="PIRSF" id="PIRSF037037">
    <property type="entry name" value="Kelch-like_protein_gigaxonin"/>
    <property type="match status" value="1"/>
</dbReference>
<dbReference type="SMART" id="SM00612">
    <property type="entry name" value="Kelch"/>
    <property type="match status" value="3"/>
</dbReference>
<dbReference type="InterPro" id="IPR017096">
    <property type="entry name" value="BTB-kelch_protein"/>
</dbReference>
<dbReference type="SUPFAM" id="SSF50965">
    <property type="entry name" value="Galactose oxidase, central domain"/>
    <property type="match status" value="1"/>
</dbReference>
<dbReference type="OrthoDB" id="45365at2759"/>
<dbReference type="Gene3D" id="3.30.710.10">
    <property type="entry name" value="Potassium Channel Kv1.1, Chain A"/>
    <property type="match status" value="1"/>
</dbReference>
<dbReference type="AlphaFoldDB" id="A0A5N5T5J0"/>
<sequence>MTRSRAGSYCGSGQGPLNTVQLEHPSHTGALLYGLNTLRSKGLLLDVTLIAGGQEFRAHRVVLASCSEYFRAMFTDEMKERCQSEISLKGVSATGLHHLLEYAYTSRLCLNLANILDILAAAAHFQVPTIIQACSNYLQAQLDLDNCVDVSMLAETYSLYSLRKKVTAFMSAHLHQFSETADFQRLNASQLTHLLSCDFPVDCSEAQVLDIVLDWLQYDWNKRAPHCPTLLSSINWNEVPKALIQKVERLITGLSSPQLRLSSLEMPLSPSTPQGLVNTRGLELAVVKVGGFSLCGVTNEITYFLPSSGRWRHLTTIPHVEQCNFGTAVLENELFVVGGCFNQSLEELIHPFGFRFSPQHNKWSTMAPMQRERCRFSLSVVRGFLYAVDSWSPIPSLPGFRAQHSAATLGHRLLITGGLEGERVLDSCYVYDTTTNSWSARSPLLKPRADHASVTYGGHVYLCGGWYEDEIATRVLVGTIDRYDLETDTWTVVTNVPTPRFHAGVVVVDNLLWVVGGCLSDVPFDRGTGVVEVFDFRTGEWQSCSSYPQDIWEHVCVPLYVPRCRDDMDVLPFTE</sequence>
<dbReference type="SMART" id="SM00875">
    <property type="entry name" value="BACK"/>
    <property type="match status" value="1"/>
</dbReference>
<evidence type="ECO:0000256" key="3">
    <source>
        <dbReference type="ARBA" id="ARBA00022737"/>
    </source>
</evidence>
<dbReference type="Proteomes" id="UP000326759">
    <property type="component" value="Unassembled WGS sequence"/>
</dbReference>
<dbReference type="PANTHER" id="PTHR45632:SF3">
    <property type="entry name" value="KELCH-LIKE PROTEIN 32"/>
    <property type="match status" value="1"/>
</dbReference>
<dbReference type="Pfam" id="PF00651">
    <property type="entry name" value="BTB"/>
    <property type="match status" value="1"/>
</dbReference>
<evidence type="ECO:0000313" key="6">
    <source>
        <dbReference type="EMBL" id="KAB7501826.1"/>
    </source>
</evidence>
<comment type="caution">
    <text evidence="6">The sequence shown here is derived from an EMBL/GenBank/DDBJ whole genome shotgun (WGS) entry which is preliminary data.</text>
</comment>
<dbReference type="Pfam" id="PF24681">
    <property type="entry name" value="Kelch_KLHDC2_KLHL20_DRC7"/>
    <property type="match status" value="1"/>
</dbReference>
<accession>A0A5N5T5J0</accession>
<dbReference type="SUPFAM" id="SSF54695">
    <property type="entry name" value="POZ domain"/>
    <property type="match status" value="1"/>
</dbReference>
<dbReference type="InterPro" id="IPR015915">
    <property type="entry name" value="Kelch-typ_b-propeller"/>
</dbReference>
<gene>
    <name evidence="6" type="primary">KLHL26</name>
    <name evidence="6" type="ORF">Anas_12138</name>
</gene>
<evidence type="ECO:0000256" key="4">
    <source>
        <dbReference type="ARBA" id="ARBA00043912"/>
    </source>
</evidence>
<evidence type="ECO:0000259" key="5">
    <source>
        <dbReference type="PROSITE" id="PS50097"/>
    </source>
</evidence>
<organism evidence="6 7">
    <name type="scientific">Armadillidium nasatum</name>
    <dbReference type="NCBI Taxonomy" id="96803"/>
    <lineage>
        <taxon>Eukaryota</taxon>
        <taxon>Metazoa</taxon>
        <taxon>Ecdysozoa</taxon>
        <taxon>Arthropoda</taxon>
        <taxon>Crustacea</taxon>
        <taxon>Multicrustacea</taxon>
        <taxon>Malacostraca</taxon>
        <taxon>Eumalacostraca</taxon>
        <taxon>Peracarida</taxon>
        <taxon>Isopoda</taxon>
        <taxon>Oniscidea</taxon>
        <taxon>Crinocheta</taxon>
        <taxon>Armadillidiidae</taxon>
        <taxon>Armadillidium</taxon>
    </lineage>
</organism>
<proteinExistence type="predicted"/>
<dbReference type="PANTHER" id="PTHR45632">
    <property type="entry name" value="LD33804P"/>
    <property type="match status" value="1"/>
</dbReference>